<evidence type="ECO:0000313" key="1">
    <source>
        <dbReference type="EMBL" id="CAD9615825.1"/>
    </source>
</evidence>
<proteinExistence type="predicted"/>
<name>A0A7S2PT13_9STRA</name>
<gene>
    <name evidence="1" type="ORF">LDAN0321_LOCUS21568</name>
</gene>
<dbReference type="EMBL" id="HBGY01034303">
    <property type="protein sequence ID" value="CAD9615825.1"/>
    <property type="molecule type" value="Transcribed_RNA"/>
</dbReference>
<sequence>MQTLGAFYNIAADYCPMRETLLSVDCTNDQQESHFAFDAYSANSRCFETVGIKKSVCVQASCSPTTGKIEGFLLNLNASFVCEYEGQIIDYTVEPPNESFQFICPRAAQFCEE</sequence>
<dbReference type="AlphaFoldDB" id="A0A7S2PT13"/>
<dbReference type="SUPFAM" id="SSF55486">
    <property type="entry name" value="Metalloproteases ('zincins'), catalytic domain"/>
    <property type="match status" value="1"/>
</dbReference>
<accession>A0A7S2PT13</accession>
<reference evidence="1" key="1">
    <citation type="submission" date="2021-01" db="EMBL/GenBank/DDBJ databases">
        <authorList>
            <person name="Corre E."/>
            <person name="Pelletier E."/>
            <person name="Niang G."/>
            <person name="Scheremetjew M."/>
            <person name="Finn R."/>
            <person name="Kale V."/>
            <person name="Holt S."/>
            <person name="Cochrane G."/>
            <person name="Meng A."/>
            <person name="Brown T."/>
            <person name="Cohen L."/>
        </authorList>
    </citation>
    <scope>NUCLEOTIDE SEQUENCE</scope>
    <source>
        <strain evidence="1">B650</strain>
    </source>
</reference>
<organism evidence="1">
    <name type="scientific">Leptocylindrus danicus</name>
    <dbReference type="NCBI Taxonomy" id="163516"/>
    <lineage>
        <taxon>Eukaryota</taxon>
        <taxon>Sar</taxon>
        <taxon>Stramenopiles</taxon>
        <taxon>Ochrophyta</taxon>
        <taxon>Bacillariophyta</taxon>
        <taxon>Coscinodiscophyceae</taxon>
        <taxon>Chaetocerotophycidae</taxon>
        <taxon>Leptocylindrales</taxon>
        <taxon>Leptocylindraceae</taxon>
        <taxon>Leptocylindrus</taxon>
    </lineage>
</organism>
<protein>
    <submittedName>
        <fullName evidence="1">Uncharacterized protein</fullName>
    </submittedName>
</protein>